<dbReference type="EMBL" id="JACHHI010000001">
    <property type="protein sequence ID" value="MBB6477301.1"/>
    <property type="molecule type" value="Genomic_DNA"/>
</dbReference>
<keyword evidence="4" id="KW-0597">Phosphoprotein</keyword>
<dbReference type="GO" id="GO:0003723">
    <property type="term" value="F:RNA binding"/>
    <property type="evidence" value="ECO:0007669"/>
    <property type="project" value="InterPro"/>
</dbReference>
<dbReference type="GeneID" id="93485613"/>
<keyword evidence="2" id="KW-0238">DNA-binding</keyword>
<dbReference type="PROSITE" id="PS50921">
    <property type="entry name" value="ANTAR"/>
    <property type="match status" value="1"/>
</dbReference>
<protein>
    <submittedName>
        <fullName evidence="7">Response regulator NasT</fullName>
    </submittedName>
</protein>
<dbReference type="GO" id="GO:0032993">
    <property type="term" value="C:protein-DNA complex"/>
    <property type="evidence" value="ECO:0007669"/>
    <property type="project" value="TreeGrafter"/>
</dbReference>
<dbReference type="InterPro" id="IPR011006">
    <property type="entry name" value="CheY-like_superfamily"/>
</dbReference>
<dbReference type="InterPro" id="IPR036388">
    <property type="entry name" value="WH-like_DNA-bd_sf"/>
</dbReference>
<dbReference type="AlphaFoldDB" id="A0A841R1M9"/>
<evidence type="ECO:0000256" key="4">
    <source>
        <dbReference type="PROSITE-ProRule" id="PRU00169"/>
    </source>
</evidence>
<evidence type="ECO:0000256" key="1">
    <source>
        <dbReference type="ARBA" id="ARBA00023015"/>
    </source>
</evidence>
<dbReference type="Pfam" id="PF00072">
    <property type="entry name" value="Response_reg"/>
    <property type="match status" value="1"/>
</dbReference>
<keyword evidence="8" id="KW-1185">Reference proteome</keyword>
<dbReference type="GO" id="GO:0000156">
    <property type="term" value="F:phosphorelay response regulator activity"/>
    <property type="evidence" value="ECO:0007669"/>
    <property type="project" value="TreeGrafter"/>
</dbReference>
<dbReference type="InterPro" id="IPR001789">
    <property type="entry name" value="Sig_transdc_resp-reg_receiver"/>
</dbReference>
<dbReference type="InterPro" id="IPR039420">
    <property type="entry name" value="WalR-like"/>
</dbReference>
<evidence type="ECO:0000313" key="8">
    <source>
        <dbReference type="Proteomes" id="UP000591941"/>
    </source>
</evidence>
<evidence type="ECO:0000259" key="6">
    <source>
        <dbReference type="PROSITE" id="PS50921"/>
    </source>
</evidence>
<reference evidence="7 8" key="1">
    <citation type="submission" date="2020-08" db="EMBL/GenBank/DDBJ databases">
        <title>Genomic Encyclopedia of Type Strains, Phase IV (KMG-IV): sequencing the most valuable type-strain genomes for metagenomic binning, comparative biology and taxonomic classification.</title>
        <authorList>
            <person name="Goeker M."/>
        </authorList>
    </citation>
    <scope>NUCLEOTIDE SEQUENCE [LARGE SCALE GENOMIC DNA]</scope>
    <source>
        <strain evidence="7 8">DSM 21255</strain>
    </source>
</reference>
<dbReference type="Gene3D" id="3.40.50.2300">
    <property type="match status" value="1"/>
</dbReference>
<dbReference type="GO" id="GO:0000976">
    <property type="term" value="F:transcription cis-regulatory region binding"/>
    <property type="evidence" value="ECO:0007669"/>
    <property type="project" value="TreeGrafter"/>
</dbReference>
<evidence type="ECO:0000256" key="2">
    <source>
        <dbReference type="ARBA" id="ARBA00023125"/>
    </source>
</evidence>
<dbReference type="Gene3D" id="1.10.10.10">
    <property type="entry name" value="Winged helix-like DNA-binding domain superfamily/Winged helix DNA-binding domain"/>
    <property type="match status" value="1"/>
</dbReference>
<dbReference type="PANTHER" id="PTHR48111:SF69">
    <property type="entry name" value="RESPONSE REGULATOR RECEIVER"/>
    <property type="match status" value="1"/>
</dbReference>
<dbReference type="SUPFAM" id="SSF52172">
    <property type="entry name" value="CheY-like"/>
    <property type="match status" value="1"/>
</dbReference>
<dbReference type="InterPro" id="IPR005561">
    <property type="entry name" value="ANTAR"/>
</dbReference>
<keyword evidence="1" id="KW-0805">Transcription regulation</keyword>
<dbReference type="PROSITE" id="PS50110">
    <property type="entry name" value="RESPONSE_REGULATORY"/>
    <property type="match status" value="1"/>
</dbReference>
<dbReference type="Proteomes" id="UP000591941">
    <property type="component" value="Unassembled WGS sequence"/>
</dbReference>
<dbReference type="PIRSF" id="PIRSF036382">
    <property type="entry name" value="RR_antiterm"/>
    <property type="match status" value="1"/>
</dbReference>
<comment type="caution">
    <text evidence="7">The sequence shown here is derived from an EMBL/GenBank/DDBJ whole genome shotgun (WGS) entry which is preliminary data.</text>
</comment>
<evidence type="ECO:0000259" key="5">
    <source>
        <dbReference type="PROSITE" id="PS50110"/>
    </source>
</evidence>
<dbReference type="GO" id="GO:0006355">
    <property type="term" value="P:regulation of DNA-templated transcription"/>
    <property type="evidence" value="ECO:0007669"/>
    <property type="project" value="TreeGrafter"/>
</dbReference>
<name>A0A841R1M9_9FIRM</name>
<feature type="modified residue" description="4-aspartylphosphate" evidence="4">
    <location>
        <position position="56"/>
    </location>
</feature>
<evidence type="ECO:0000256" key="3">
    <source>
        <dbReference type="ARBA" id="ARBA00023163"/>
    </source>
</evidence>
<dbReference type="SMART" id="SM01012">
    <property type="entry name" value="ANTAR"/>
    <property type="match status" value="1"/>
</dbReference>
<evidence type="ECO:0000313" key="7">
    <source>
        <dbReference type="EMBL" id="MBB6477301.1"/>
    </source>
</evidence>
<dbReference type="InterPro" id="IPR008327">
    <property type="entry name" value="Sig_transdc_resp-reg_antiterm"/>
</dbReference>
<organism evidence="7 8">
    <name type="scientific">Negativicoccus succinicivorans</name>
    <dbReference type="NCBI Taxonomy" id="620903"/>
    <lineage>
        <taxon>Bacteria</taxon>
        <taxon>Bacillati</taxon>
        <taxon>Bacillota</taxon>
        <taxon>Negativicutes</taxon>
        <taxon>Veillonellales</taxon>
        <taxon>Veillonellaceae</taxon>
        <taxon>Negativicoccus</taxon>
    </lineage>
</organism>
<dbReference type="PANTHER" id="PTHR48111">
    <property type="entry name" value="REGULATOR OF RPOS"/>
    <property type="match status" value="1"/>
</dbReference>
<dbReference type="Pfam" id="PF03861">
    <property type="entry name" value="ANTAR"/>
    <property type="match status" value="1"/>
</dbReference>
<dbReference type="SMART" id="SM00448">
    <property type="entry name" value="REC"/>
    <property type="match status" value="1"/>
</dbReference>
<dbReference type="GO" id="GO:0005829">
    <property type="term" value="C:cytosol"/>
    <property type="evidence" value="ECO:0007669"/>
    <property type="project" value="TreeGrafter"/>
</dbReference>
<accession>A0A841R1M9</accession>
<sequence>MMDRLRVVVADDEGLIAMDVAEMLTESGYDVVGIGKDGVEALALGKKWQPDIFVLDLKMPRLDGIETARRLRSEGLGPVVLLTAYSEEKLVQKAGESGVYGYLLKPVREIDLRVTLQLALARYREHNELSQSRARAEEKLAARKTMDRAKGYLMSRYHLTEEQAYEKLRNFAMQKGKKIEDVAAALVQQIASPKR</sequence>
<feature type="domain" description="ANTAR" evidence="6">
    <location>
        <begin position="126"/>
        <end position="187"/>
    </location>
</feature>
<feature type="domain" description="Response regulatory" evidence="5">
    <location>
        <begin position="6"/>
        <end position="120"/>
    </location>
</feature>
<dbReference type="RefSeq" id="WP_024049038.1">
    <property type="nucleotide sequence ID" value="NZ_CABWNB010000001.1"/>
</dbReference>
<gene>
    <name evidence="7" type="ORF">HNR45_000323</name>
</gene>
<proteinExistence type="predicted"/>
<keyword evidence="3" id="KW-0804">Transcription</keyword>